<organism evidence="1 2">
    <name type="scientific">Chitinophaga defluvii</name>
    <dbReference type="NCBI Taxonomy" id="3163343"/>
    <lineage>
        <taxon>Bacteria</taxon>
        <taxon>Pseudomonadati</taxon>
        <taxon>Bacteroidota</taxon>
        <taxon>Chitinophagia</taxon>
        <taxon>Chitinophagales</taxon>
        <taxon>Chitinophagaceae</taxon>
        <taxon>Chitinophaga</taxon>
    </lineage>
</organism>
<sequence>MKSIGKNDELIRFLSFDFTLLSANFYRINIHDDAVLGLTIELYIELLYAKGDNHVKLVFSGIEEFSLYYHHTCYFGNIERYKFFRDKERFYISLDPASEDEIIASEDQDFILSNNVEGFLFKDVKD</sequence>
<evidence type="ECO:0000313" key="1">
    <source>
        <dbReference type="EMBL" id="MET7001557.1"/>
    </source>
</evidence>
<evidence type="ECO:0000313" key="2">
    <source>
        <dbReference type="Proteomes" id="UP001549749"/>
    </source>
</evidence>
<name>A0ABV2TFW4_9BACT</name>
<dbReference type="RefSeq" id="WP_354664130.1">
    <property type="nucleotide sequence ID" value="NZ_JBEXAC010000004.1"/>
</dbReference>
<proteinExistence type="predicted"/>
<comment type="caution">
    <text evidence="1">The sequence shown here is derived from an EMBL/GenBank/DDBJ whole genome shotgun (WGS) entry which is preliminary data.</text>
</comment>
<keyword evidence="2" id="KW-1185">Reference proteome</keyword>
<dbReference type="Proteomes" id="UP001549749">
    <property type="component" value="Unassembled WGS sequence"/>
</dbReference>
<gene>
    <name evidence="1" type="ORF">ABR189_29515</name>
</gene>
<reference evidence="1 2" key="1">
    <citation type="submission" date="2024-06" db="EMBL/GenBank/DDBJ databases">
        <title>Chitinophaga defluvii sp. nov., isolated from municipal sewage.</title>
        <authorList>
            <person name="Zhang L."/>
        </authorList>
    </citation>
    <scope>NUCLEOTIDE SEQUENCE [LARGE SCALE GENOMIC DNA]</scope>
    <source>
        <strain evidence="1 2">H8</strain>
    </source>
</reference>
<protein>
    <recommendedName>
        <fullName evidence="3">Immunity protein 10 of polymorphic toxin system</fullName>
    </recommendedName>
</protein>
<accession>A0ABV2TFW4</accession>
<evidence type="ECO:0008006" key="3">
    <source>
        <dbReference type="Google" id="ProtNLM"/>
    </source>
</evidence>
<dbReference type="EMBL" id="JBEXAC010000004">
    <property type="protein sequence ID" value="MET7001557.1"/>
    <property type="molecule type" value="Genomic_DNA"/>
</dbReference>